<feature type="domain" description="RRM" evidence="3">
    <location>
        <begin position="308"/>
        <end position="362"/>
    </location>
</feature>
<sequence>MDSAINVTIGKNSNLFDLKAILFDKYSIDVYNKYQMLIDGKKACEDDDKLLCVNFELSSGQDEHKKKIQIVPSFLTPMDHVDKSTSKEVNNSAKANNNESNSTPTISNTNNTSTNNTDNSTTHKGNSTATANATTTAEQIQMLKDYADVFGLEEAAAMCGLDYKELKAAGYDVMCEKKQTFFLLKKSNDNKIVICVMFGQKLFEELTKGNIPPELLNSESKNEQVMQTNTVQQDIPSQEDLDTLAAAAAASSFLGLDPTALPDPMLAQQTASLFAANMAANMYGNLANESSHGASMGQPPPPGVLDSCAVFIGDLHPLVTKEDLFKVFSSTGTVLWVQLFDCHKQLQRPFNFAFVYFENPRDGMFLCFFFKFATEEKKKRKRPTTITTKKQSY</sequence>
<dbReference type="InterPro" id="IPR000504">
    <property type="entry name" value="RRM_dom"/>
</dbReference>
<protein>
    <recommendedName>
        <fullName evidence="3">RRM domain-containing protein</fullName>
    </recommendedName>
</protein>
<evidence type="ECO:0000313" key="5">
    <source>
        <dbReference type="Proteomes" id="UP000023152"/>
    </source>
</evidence>
<dbReference type="Proteomes" id="UP000023152">
    <property type="component" value="Unassembled WGS sequence"/>
</dbReference>
<reference evidence="4 5" key="1">
    <citation type="journal article" date="2013" name="Curr. Biol.">
        <title>The Genome of the Foraminiferan Reticulomyxa filosa.</title>
        <authorList>
            <person name="Glockner G."/>
            <person name="Hulsmann N."/>
            <person name="Schleicher M."/>
            <person name="Noegel A.A."/>
            <person name="Eichinger L."/>
            <person name="Gallinger C."/>
            <person name="Pawlowski J."/>
            <person name="Sierra R."/>
            <person name="Euteneuer U."/>
            <person name="Pillet L."/>
            <person name="Moustafa A."/>
            <person name="Platzer M."/>
            <person name="Groth M."/>
            <person name="Szafranski K."/>
            <person name="Schliwa M."/>
        </authorList>
    </citation>
    <scope>NUCLEOTIDE SEQUENCE [LARGE SCALE GENOMIC DNA]</scope>
</reference>
<name>X6NQV0_RETFI</name>
<dbReference type="SUPFAM" id="SSF54928">
    <property type="entry name" value="RNA-binding domain, RBD"/>
    <property type="match status" value="1"/>
</dbReference>
<gene>
    <name evidence="4" type="ORF">RFI_09042</name>
</gene>
<accession>X6NQV0</accession>
<evidence type="ECO:0000259" key="3">
    <source>
        <dbReference type="PROSITE" id="PS50102"/>
    </source>
</evidence>
<feature type="region of interest" description="Disordered" evidence="2">
    <location>
        <begin position="79"/>
        <end position="133"/>
    </location>
</feature>
<dbReference type="EMBL" id="ASPP01006870">
    <property type="protein sequence ID" value="ETO28089.1"/>
    <property type="molecule type" value="Genomic_DNA"/>
</dbReference>
<comment type="caution">
    <text evidence="4">The sequence shown here is derived from an EMBL/GenBank/DDBJ whole genome shotgun (WGS) entry which is preliminary data.</text>
</comment>
<dbReference type="Gene3D" id="3.30.70.330">
    <property type="match status" value="1"/>
</dbReference>
<dbReference type="AlphaFoldDB" id="X6NQV0"/>
<evidence type="ECO:0000313" key="4">
    <source>
        <dbReference type="EMBL" id="ETO28089.1"/>
    </source>
</evidence>
<proteinExistence type="predicted"/>
<dbReference type="PROSITE" id="PS50102">
    <property type="entry name" value="RRM"/>
    <property type="match status" value="1"/>
</dbReference>
<organism evidence="4 5">
    <name type="scientific">Reticulomyxa filosa</name>
    <dbReference type="NCBI Taxonomy" id="46433"/>
    <lineage>
        <taxon>Eukaryota</taxon>
        <taxon>Sar</taxon>
        <taxon>Rhizaria</taxon>
        <taxon>Retaria</taxon>
        <taxon>Foraminifera</taxon>
        <taxon>Monothalamids</taxon>
        <taxon>Reticulomyxidae</taxon>
        <taxon>Reticulomyxa</taxon>
    </lineage>
</organism>
<dbReference type="OrthoDB" id="5970at2759"/>
<keyword evidence="1" id="KW-0694">RNA-binding</keyword>
<keyword evidence="5" id="KW-1185">Reference proteome</keyword>
<dbReference type="GO" id="GO:0003723">
    <property type="term" value="F:RNA binding"/>
    <property type="evidence" value="ECO:0007669"/>
    <property type="project" value="UniProtKB-UniRule"/>
</dbReference>
<dbReference type="InterPro" id="IPR035979">
    <property type="entry name" value="RBD_domain_sf"/>
</dbReference>
<dbReference type="Pfam" id="PF00076">
    <property type="entry name" value="RRM_1"/>
    <property type="match status" value="1"/>
</dbReference>
<dbReference type="InterPro" id="IPR012677">
    <property type="entry name" value="Nucleotide-bd_a/b_plait_sf"/>
</dbReference>
<evidence type="ECO:0000256" key="2">
    <source>
        <dbReference type="SAM" id="MobiDB-lite"/>
    </source>
</evidence>
<evidence type="ECO:0000256" key="1">
    <source>
        <dbReference type="PROSITE-ProRule" id="PRU00176"/>
    </source>
</evidence>
<feature type="compositionally biased region" description="Low complexity" evidence="2">
    <location>
        <begin position="87"/>
        <end position="133"/>
    </location>
</feature>